<name>A0ABX3EA72_9PSED</name>
<dbReference type="InterPro" id="IPR036388">
    <property type="entry name" value="WH-like_DNA-bd_sf"/>
</dbReference>
<dbReference type="InterPro" id="IPR005119">
    <property type="entry name" value="LysR_subst-bd"/>
</dbReference>
<sequence>MNLLAAIASFIKVVETGSIVGAAKHLGLSAAAVSQTLNRLEEHLGTRLLLRTTRSMALTESGALYYAKVQHIIADLESAHSAISEPDTELQGRLCIASTAAFGRHVLAPLVAGFAARYPRLTLELCTTDSKINHIQTGIDLSLRIKPQLEDGIVARKIVSVPFLVCAAPSYLERAGWPDSPDQLQQHACLGFRYPLDGRFLRWGFIRDGQHYYAPLNVTAMSDDIDALARMAAHGAGIARLAEFVAAPFIQSGQLVTLLENSHAPKESSTEPLDIYACIQDRSAMTPKVKAFLDYLTAHLEQRWPKAELFAAP</sequence>
<dbReference type="RefSeq" id="WP_060692662.1">
    <property type="nucleotide sequence ID" value="NZ_CP012676.1"/>
</dbReference>
<dbReference type="CDD" id="cd08422">
    <property type="entry name" value="PBP2_CrgA_like"/>
    <property type="match status" value="1"/>
</dbReference>
<dbReference type="Pfam" id="PF03466">
    <property type="entry name" value="LysR_substrate"/>
    <property type="match status" value="1"/>
</dbReference>
<dbReference type="PROSITE" id="PS50931">
    <property type="entry name" value="HTH_LYSR"/>
    <property type="match status" value="1"/>
</dbReference>
<dbReference type="EMBL" id="MPJC01000004">
    <property type="protein sequence ID" value="OKA22307.1"/>
    <property type="molecule type" value="Genomic_DNA"/>
</dbReference>
<dbReference type="Gene3D" id="3.40.190.290">
    <property type="match status" value="1"/>
</dbReference>
<evidence type="ECO:0000256" key="4">
    <source>
        <dbReference type="ARBA" id="ARBA00023163"/>
    </source>
</evidence>
<protein>
    <submittedName>
        <fullName evidence="6">LysR family transcriptional regulator</fullName>
    </submittedName>
</protein>
<evidence type="ECO:0000256" key="1">
    <source>
        <dbReference type="ARBA" id="ARBA00009437"/>
    </source>
</evidence>
<evidence type="ECO:0000259" key="5">
    <source>
        <dbReference type="PROSITE" id="PS50931"/>
    </source>
</evidence>
<keyword evidence="4" id="KW-0804">Transcription</keyword>
<dbReference type="PANTHER" id="PTHR30537:SF17">
    <property type="entry name" value="LYSR-FAMILY REGULATORY PROTEIN"/>
    <property type="match status" value="1"/>
</dbReference>
<dbReference type="SUPFAM" id="SSF53850">
    <property type="entry name" value="Periplasmic binding protein-like II"/>
    <property type="match status" value="1"/>
</dbReference>
<dbReference type="InterPro" id="IPR000847">
    <property type="entry name" value="LysR_HTH_N"/>
</dbReference>
<feature type="domain" description="HTH lysR-type" evidence="5">
    <location>
        <begin position="1"/>
        <end position="59"/>
    </location>
</feature>
<organism evidence="6 7">
    <name type="scientific">Pseudomonas versuta</name>
    <dbReference type="NCBI Taxonomy" id="1788301"/>
    <lineage>
        <taxon>Bacteria</taxon>
        <taxon>Pseudomonadati</taxon>
        <taxon>Pseudomonadota</taxon>
        <taxon>Gammaproteobacteria</taxon>
        <taxon>Pseudomonadales</taxon>
        <taxon>Pseudomonadaceae</taxon>
        <taxon>Pseudomonas</taxon>
    </lineage>
</organism>
<dbReference type="SUPFAM" id="SSF46785">
    <property type="entry name" value="Winged helix' DNA-binding domain"/>
    <property type="match status" value="1"/>
</dbReference>
<keyword evidence="2" id="KW-0805">Transcription regulation</keyword>
<evidence type="ECO:0000256" key="3">
    <source>
        <dbReference type="ARBA" id="ARBA00023125"/>
    </source>
</evidence>
<dbReference type="Gene3D" id="1.10.10.10">
    <property type="entry name" value="Winged helix-like DNA-binding domain superfamily/Winged helix DNA-binding domain"/>
    <property type="match status" value="1"/>
</dbReference>
<gene>
    <name evidence="6" type="ORF">BOH73_07685</name>
</gene>
<keyword evidence="3" id="KW-0238">DNA-binding</keyword>
<reference evidence="6 7" key="1">
    <citation type="submission" date="2016-11" db="EMBL/GenBank/DDBJ databases">
        <title>Draft genome of Pseudomonas versuta A4R1.5.</title>
        <authorList>
            <person name="See-Too W.-S."/>
        </authorList>
    </citation>
    <scope>NUCLEOTIDE SEQUENCE [LARGE SCALE GENOMIC DNA]</scope>
    <source>
        <strain evidence="6 7">A4R1.5</strain>
    </source>
</reference>
<evidence type="ECO:0000256" key="2">
    <source>
        <dbReference type="ARBA" id="ARBA00023015"/>
    </source>
</evidence>
<dbReference type="PANTHER" id="PTHR30537">
    <property type="entry name" value="HTH-TYPE TRANSCRIPTIONAL REGULATOR"/>
    <property type="match status" value="1"/>
</dbReference>
<comment type="caution">
    <text evidence="6">The sequence shown here is derived from an EMBL/GenBank/DDBJ whole genome shotgun (WGS) entry which is preliminary data.</text>
</comment>
<accession>A0ABX3EA72</accession>
<evidence type="ECO:0000313" key="7">
    <source>
        <dbReference type="Proteomes" id="UP000186677"/>
    </source>
</evidence>
<dbReference type="Pfam" id="PF00126">
    <property type="entry name" value="HTH_1"/>
    <property type="match status" value="1"/>
</dbReference>
<proteinExistence type="inferred from homology"/>
<evidence type="ECO:0000313" key="6">
    <source>
        <dbReference type="EMBL" id="OKA22307.1"/>
    </source>
</evidence>
<keyword evidence="7" id="KW-1185">Reference proteome</keyword>
<dbReference type="InterPro" id="IPR036390">
    <property type="entry name" value="WH_DNA-bd_sf"/>
</dbReference>
<dbReference type="Proteomes" id="UP000186677">
    <property type="component" value="Unassembled WGS sequence"/>
</dbReference>
<comment type="similarity">
    <text evidence="1">Belongs to the LysR transcriptional regulatory family.</text>
</comment>
<dbReference type="InterPro" id="IPR058163">
    <property type="entry name" value="LysR-type_TF_proteobact-type"/>
</dbReference>